<comment type="caution">
    <text evidence="2">The sequence shown here is derived from an EMBL/GenBank/DDBJ whole genome shotgun (WGS) entry which is preliminary data.</text>
</comment>
<feature type="non-terminal residue" evidence="2">
    <location>
        <position position="1"/>
    </location>
</feature>
<protein>
    <submittedName>
        <fullName evidence="2">Uncharacterized protein</fullName>
    </submittedName>
</protein>
<dbReference type="EMBL" id="JASCZI010005690">
    <property type="protein sequence ID" value="MED6117386.1"/>
    <property type="molecule type" value="Genomic_DNA"/>
</dbReference>
<keyword evidence="3" id="KW-1185">Reference proteome</keyword>
<accession>A0ABU6R0I4</accession>
<feature type="region of interest" description="Disordered" evidence="1">
    <location>
        <begin position="216"/>
        <end position="239"/>
    </location>
</feature>
<reference evidence="2 3" key="1">
    <citation type="journal article" date="2023" name="Plants (Basel)">
        <title>Bridging the Gap: Combining Genomics and Transcriptomics Approaches to Understand Stylosanthes scabra, an Orphan Legume from the Brazilian Caatinga.</title>
        <authorList>
            <person name="Ferreira-Neto J.R.C."/>
            <person name="da Silva M.D."/>
            <person name="Binneck E."/>
            <person name="de Melo N.F."/>
            <person name="da Silva R.H."/>
            <person name="de Melo A.L.T.M."/>
            <person name="Pandolfi V."/>
            <person name="Bustamante F.O."/>
            <person name="Brasileiro-Vidal A.C."/>
            <person name="Benko-Iseppon A.M."/>
        </authorList>
    </citation>
    <scope>NUCLEOTIDE SEQUENCE [LARGE SCALE GENOMIC DNA]</scope>
    <source>
        <tissue evidence="2">Leaves</tissue>
    </source>
</reference>
<sequence length="239" mass="28648">PYYDQQGYQQQQQTFSYANFQSFQDQLREQQQQHHKSMADMMNNMHIETLNYFEESKAQHESYMENLKIMKAQQDTYFEELKTLSEQQEEFRIEQNRQLNIIRQKQETMAKEISEIKKAQADATAMFVHKEAYENLQRTVDEHRGLLMGQHSDLAYFRKQHNEWIEMASAKENYDIWAHQQANSNLAEVPHHQIHWRIKENEDKRRDRFFGFLKSDYAPGESSMQPPARYPLAQPPPAP</sequence>
<evidence type="ECO:0000313" key="2">
    <source>
        <dbReference type="EMBL" id="MED6117386.1"/>
    </source>
</evidence>
<gene>
    <name evidence="2" type="ORF">PIB30_109557</name>
</gene>
<evidence type="ECO:0000313" key="3">
    <source>
        <dbReference type="Proteomes" id="UP001341840"/>
    </source>
</evidence>
<name>A0ABU6R0I4_9FABA</name>
<evidence type="ECO:0000256" key="1">
    <source>
        <dbReference type="SAM" id="MobiDB-lite"/>
    </source>
</evidence>
<organism evidence="2 3">
    <name type="scientific">Stylosanthes scabra</name>
    <dbReference type="NCBI Taxonomy" id="79078"/>
    <lineage>
        <taxon>Eukaryota</taxon>
        <taxon>Viridiplantae</taxon>
        <taxon>Streptophyta</taxon>
        <taxon>Embryophyta</taxon>
        <taxon>Tracheophyta</taxon>
        <taxon>Spermatophyta</taxon>
        <taxon>Magnoliopsida</taxon>
        <taxon>eudicotyledons</taxon>
        <taxon>Gunneridae</taxon>
        <taxon>Pentapetalae</taxon>
        <taxon>rosids</taxon>
        <taxon>fabids</taxon>
        <taxon>Fabales</taxon>
        <taxon>Fabaceae</taxon>
        <taxon>Papilionoideae</taxon>
        <taxon>50 kb inversion clade</taxon>
        <taxon>dalbergioids sensu lato</taxon>
        <taxon>Dalbergieae</taxon>
        <taxon>Pterocarpus clade</taxon>
        <taxon>Stylosanthes</taxon>
    </lineage>
</organism>
<dbReference type="Proteomes" id="UP001341840">
    <property type="component" value="Unassembled WGS sequence"/>
</dbReference>
<proteinExistence type="predicted"/>